<evidence type="ECO:0000256" key="1">
    <source>
        <dbReference type="SAM" id="MobiDB-lite"/>
    </source>
</evidence>
<dbReference type="Pfam" id="PF20578">
    <property type="entry name" value="aBig_2"/>
    <property type="match status" value="1"/>
</dbReference>
<feature type="domain" description="SLH" evidence="2">
    <location>
        <begin position="89"/>
        <end position="143"/>
    </location>
</feature>
<dbReference type="PROSITE" id="PS51272">
    <property type="entry name" value="SLH"/>
    <property type="match status" value="3"/>
</dbReference>
<organism evidence="3 4">
    <name type="scientific">Xylanibacillus composti</name>
    <dbReference type="NCBI Taxonomy" id="1572762"/>
    <lineage>
        <taxon>Bacteria</taxon>
        <taxon>Bacillati</taxon>
        <taxon>Bacillota</taxon>
        <taxon>Bacilli</taxon>
        <taxon>Bacillales</taxon>
        <taxon>Paenibacillaceae</taxon>
        <taxon>Xylanibacillus</taxon>
    </lineage>
</organism>
<feature type="domain" description="SLH" evidence="2">
    <location>
        <begin position="144"/>
        <end position="207"/>
    </location>
</feature>
<dbReference type="InterPro" id="IPR003343">
    <property type="entry name" value="Big_2"/>
</dbReference>
<feature type="domain" description="SLH" evidence="2">
    <location>
        <begin position="26"/>
        <end position="88"/>
    </location>
</feature>
<dbReference type="PANTHER" id="PTHR43308">
    <property type="entry name" value="OUTER MEMBRANE PROTEIN ALPHA-RELATED"/>
    <property type="match status" value="1"/>
</dbReference>
<dbReference type="InterPro" id="IPR001119">
    <property type="entry name" value="SLH_dom"/>
</dbReference>
<evidence type="ECO:0000313" key="3">
    <source>
        <dbReference type="EMBL" id="GIQ70019.1"/>
    </source>
</evidence>
<name>A0A8J4H367_9BACL</name>
<comment type="caution">
    <text evidence="3">The sequence shown here is derived from an EMBL/GenBank/DDBJ whole genome shotgun (WGS) entry which is preliminary data.</text>
</comment>
<dbReference type="InterPro" id="IPR051465">
    <property type="entry name" value="Cell_Envelope_Struct_Comp"/>
</dbReference>
<dbReference type="Pfam" id="PF02368">
    <property type="entry name" value="Big_2"/>
    <property type="match status" value="1"/>
</dbReference>
<dbReference type="EMBL" id="BOVK01000038">
    <property type="protein sequence ID" value="GIQ70019.1"/>
    <property type="molecule type" value="Genomic_DNA"/>
</dbReference>
<keyword evidence="4" id="KW-1185">Reference proteome</keyword>
<evidence type="ECO:0000259" key="2">
    <source>
        <dbReference type="PROSITE" id="PS51272"/>
    </source>
</evidence>
<dbReference type="InterPro" id="IPR046780">
    <property type="entry name" value="aBig_2"/>
</dbReference>
<reference evidence="3" key="1">
    <citation type="submission" date="2021-04" db="EMBL/GenBank/DDBJ databases">
        <title>Draft genome sequence of Xylanibacillus composti strain K13.</title>
        <authorList>
            <person name="Uke A."/>
            <person name="Chhe C."/>
            <person name="Baramee S."/>
            <person name="Kosugi A."/>
        </authorList>
    </citation>
    <scope>NUCLEOTIDE SEQUENCE</scope>
    <source>
        <strain evidence="3">K13</strain>
    </source>
</reference>
<feature type="compositionally biased region" description="Gly residues" evidence="1">
    <location>
        <begin position="393"/>
        <end position="408"/>
    </location>
</feature>
<evidence type="ECO:0000313" key="4">
    <source>
        <dbReference type="Proteomes" id="UP000677918"/>
    </source>
</evidence>
<feature type="region of interest" description="Disordered" evidence="1">
    <location>
        <begin position="385"/>
        <end position="410"/>
    </location>
</feature>
<dbReference type="Pfam" id="PF00395">
    <property type="entry name" value="SLH"/>
    <property type="match status" value="3"/>
</dbReference>
<gene>
    <name evidence="3" type="ORF">XYCOK13_28430</name>
</gene>
<protein>
    <recommendedName>
        <fullName evidence="2">SLH domain-containing protein</fullName>
    </recommendedName>
</protein>
<dbReference type="RefSeq" id="WP_213412805.1">
    <property type="nucleotide sequence ID" value="NZ_BOVK01000038.1"/>
</dbReference>
<dbReference type="SUPFAM" id="SSF49373">
    <property type="entry name" value="Invasin/intimin cell-adhesion fragments"/>
    <property type="match status" value="1"/>
</dbReference>
<dbReference type="SMART" id="SM00635">
    <property type="entry name" value="BID_2"/>
    <property type="match status" value="1"/>
</dbReference>
<proteinExistence type="predicted"/>
<accession>A0A8J4H367</accession>
<dbReference type="Gene3D" id="2.60.40.1080">
    <property type="match status" value="1"/>
</dbReference>
<dbReference type="Gene3D" id="2.60.40.2700">
    <property type="match status" value="1"/>
</dbReference>
<sequence>MSALRRKLFLFMLVVAVIGTAAMPVSLAKSFDDVEGHWAQAPIETWNQQGVVVGDERGFRPNDPVTRAEFAVMLNNIMKYTQTGSNPFADIVSGQWYYEPILKLHAAGVMNGYDGQAMPQQKITRQEAAVMVAKALDAKAESEALSFKDAEEIADWAVNEVRALMSLNWLSGMPDQTFRPAESLTRAQAVALFDQAIQSLIQHAGTYQHDVAGNVVINAADVTLKSMKISGDLYIAQGVGEGDVILEDVEIEGSVHVYGGGINSILFNNVQVHGALIVNKYNGQVRILATGNTSVSLTVLESGAMLVTRELVGGGFEVVEISEEVVAGHQIVLDGVFNRVINRSESASITANGTIKELVAEVDTNINGEAVIESITAGDGTNVTVDGRPAGNGNAGSPGSGGGGGSGGNRQVAVTGVSIDQEQVSLVVGQTYQLTASIQPANATNRQVAWSVVDGSDDVISISSDGLVTAVGPGAKDVRVTTQDGGRTDQITVLVTKPVLGFALEPYTADIADSEVADNAAILANSSNVQTTSVTASVYQAAVHHAMAIGQAGMQVTGDAGERYLKLVIHVLDQEGQPLADSTGIQATVTGSAYAHAAAFGHGLSSHPSSLVLTMDAGNPEAIQHYQLVLKHDHFTTTTLDLQFIPAGTAWLSGMKEITGSATVGSELTAGTLSYEGTPVNGNVRYQWLRGDQAEGLYERIEGAHLPVYETTADDGGKYIKVIASADQLQVGGFAVSPPFGPIALPVDPDEVFAAIEELFLKANSNRNNIISDLNLVTALDDFPGVEITWTSDNEAAITSDGIVVRDPQNDQFVTLTATLSGLASGTKTYSLIVRAEGTDNVELEGFIDPYFADNYPQAYMKDGTIWVRFQLDQPAEVFMIVNSYNGRWEASVKAVLEGRAGVDQVIYADRWPYFKVDDPGQIFDFNTWVPLYDHDARVEFVIVDRNNDYTSEKVTSIVFDKELVEALDTKAPEKRGFYINAARDELYLYFHEHLDLGSVPAPGDFALNYGTVNGVSLYNYEGQTANYADSYVKLAVSGIAANEVENLTVTYTGNALQDTADARNKVEKFEAEHVIAGEGEILNTIISSDRKHVLLEIEPGWNPYDNSGFNAADVARFTVQTEGGSIRVPDRSTYRYTYDTLWYELKFNEALPAGDVAVTMDASGIVGWAKDHYPSQLQSDEVTVLPAPGAPSAVYSVWDKTLLLTFAEGFRGYFSSFLVAGLAVEVDGIEYALRGFSAYMEEDTNVLRVHFHSEYDEHIREAMETGVQVRVKYTKVNGEDPLQFTDAAGALIPDFDYVPVTVQP</sequence>
<dbReference type="InterPro" id="IPR008964">
    <property type="entry name" value="Invasin/intimin_cell_adhesion"/>
</dbReference>
<dbReference type="Proteomes" id="UP000677918">
    <property type="component" value="Unassembled WGS sequence"/>
</dbReference>
<dbReference type="PANTHER" id="PTHR43308:SF5">
    <property type="entry name" value="S-LAYER PROTEIN _ PEPTIDOGLYCAN ENDO-BETA-N-ACETYLGLUCOSAMINIDASE"/>
    <property type="match status" value="1"/>
</dbReference>